<protein>
    <submittedName>
        <fullName evidence="2">Lipoate--protein ligase</fullName>
    </submittedName>
</protein>
<gene>
    <name evidence="2" type="ORF">AUR64_13195</name>
</gene>
<keyword evidence="3" id="KW-1185">Reference proteome</keyword>
<evidence type="ECO:0000313" key="3">
    <source>
        <dbReference type="Proteomes" id="UP000054387"/>
    </source>
</evidence>
<reference evidence="2 3" key="1">
    <citation type="submission" date="2015-12" db="EMBL/GenBank/DDBJ databases">
        <title>Haloprofundus marisrubri gen. nov., sp. nov., an extremely halophilic archaeon isolated from the Discovery deep brine-seawater interface in the Red Sea.</title>
        <authorList>
            <person name="Zhang G."/>
            <person name="Stingl U."/>
            <person name="Rashid M."/>
        </authorList>
    </citation>
    <scope>NUCLEOTIDE SEQUENCE [LARGE SCALE GENOMIC DNA]</scope>
    <source>
        <strain evidence="2 3">SB9</strain>
    </source>
</reference>
<dbReference type="RefSeq" id="WP_058581930.1">
    <property type="nucleotide sequence ID" value="NZ_LOPU01000029.1"/>
</dbReference>
<feature type="domain" description="BPL/LPL catalytic" evidence="1">
    <location>
        <begin position="27"/>
        <end position="221"/>
    </location>
</feature>
<dbReference type="SUPFAM" id="SSF55681">
    <property type="entry name" value="Class II aaRS and biotin synthetases"/>
    <property type="match status" value="1"/>
</dbReference>
<dbReference type="InterPro" id="IPR050664">
    <property type="entry name" value="Octanoyltrans_LipM/LipL"/>
</dbReference>
<dbReference type="Gene3D" id="3.30.930.10">
    <property type="entry name" value="Bira Bifunctional Protein, Domain 2"/>
    <property type="match status" value="1"/>
</dbReference>
<organism evidence="2 3">
    <name type="scientific">Haloprofundus marisrubri</name>
    <dbReference type="NCBI Taxonomy" id="1514971"/>
    <lineage>
        <taxon>Archaea</taxon>
        <taxon>Methanobacteriati</taxon>
        <taxon>Methanobacteriota</taxon>
        <taxon>Stenosarchaea group</taxon>
        <taxon>Halobacteria</taxon>
        <taxon>Halobacteriales</taxon>
        <taxon>Haloferacaceae</taxon>
        <taxon>Haloprofundus</taxon>
    </lineage>
</organism>
<keyword evidence="2" id="KW-0436">Ligase</keyword>
<sequence>MRVVRGRASDRDADREVTATLLEDVAETGVPALRVWSPARQMAFGRRDTRADGYDAAREAAEERGYPAIERSVGGRAVAYTGTTLAFAHARPVEDMRRGLDERYDDAVATVIRGLETVGVDAERGEPPDSFCPGAHSVQSAGKIAGIAQRVRKGAALVSGCVLVADHEEISGVLEPVYEALSVPFDPGSVGSVARAGGDGDAETVARALESAFVDGRERTVEQLSDVS</sequence>
<dbReference type="PANTHER" id="PTHR43679:SF2">
    <property type="entry name" value="OCTANOYL-[GCVH]:PROTEIN N-OCTANOYLTRANSFERASE"/>
    <property type="match status" value="1"/>
</dbReference>
<dbReference type="OrthoDB" id="192160at2157"/>
<dbReference type="InterPro" id="IPR045864">
    <property type="entry name" value="aa-tRNA-synth_II/BPL/LPL"/>
</dbReference>
<dbReference type="PANTHER" id="PTHR43679">
    <property type="entry name" value="OCTANOYLTRANSFERASE LIPM-RELATED"/>
    <property type="match status" value="1"/>
</dbReference>
<dbReference type="InterPro" id="IPR004143">
    <property type="entry name" value="BPL_LPL_catalytic"/>
</dbReference>
<dbReference type="AlphaFoldDB" id="A0A0W1R5Q8"/>
<evidence type="ECO:0000259" key="1">
    <source>
        <dbReference type="PROSITE" id="PS51733"/>
    </source>
</evidence>
<proteinExistence type="predicted"/>
<dbReference type="Pfam" id="PF21948">
    <property type="entry name" value="LplA-B_cat"/>
    <property type="match status" value="1"/>
</dbReference>
<dbReference type="PROSITE" id="PS51733">
    <property type="entry name" value="BPL_LPL_CATALYTIC"/>
    <property type="match status" value="1"/>
</dbReference>
<evidence type="ECO:0000313" key="2">
    <source>
        <dbReference type="EMBL" id="KTG08778.1"/>
    </source>
</evidence>
<name>A0A0W1R5Q8_9EURY</name>
<dbReference type="GO" id="GO:0016874">
    <property type="term" value="F:ligase activity"/>
    <property type="evidence" value="ECO:0007669"/>
    <property type="project" value="UniProtKB-KW"/>
</dbReference>
<accession>A0A0W1R5Q8</accession>
<dbReference type="STRING" id="1514971.AUR64_13195"/>
<comment type="caution">
    <text evidence="2">The sequence shown here is derived from an EMBL/GenBank/DDBJ whole genome shotgun (WGS) entry which is preliminary data.</text>
</comment>
<dbReference type="Proteomes" id="UP000054387">
    <property type="component" value="Unassembled WGS sequence"/>
</dbReference>
<dbReference type="EMBL" id="LOPU01000029">
    <property type="protein sequence ID" value="KTG08778.1"/>
    <property type="molecule type" value="Genomic_DNA"/>
</dbReference>